<evidence type="ECO:0000256" key="2">
    <source>
        <dbReference type="ARBA" id="ARBA00005642"/>
    </source>
</evidence>
<proteinExistence type="inferred from homology"/>
<dbReference type="EC" id="5.4.99.25" evidence="5"/>
<keyword evidence="3 5" id="KW-0819">tRNA processing</keyword>
<evidence type="ECO:0000256" key="5">
    <source>
        <dbReference type="HAMAP-Rule" id="MF_01080"/>
    </source>
</evidence>
<evidence type="ECO:0000259" key="7">
    <source>
        <dbReference type="Pfam" id="PF16198"/>
    </source>
</evidence>
<dbReference type="Pfam" id="PF16198">
    <property type="entry name" value="TruB_C_2"/>
    <property type="match status" value="1"/>
</dbReference>
<dbReference type="AlphaFoldDB" id="A0A2H0V4U8"/>
<evidence type="ECO:0000256" key="1">
    <source>
        <dbReference type="ARBA" id="ARBA00000385"/>
    </source>
</evidence>
<sequence length="237" mass="26329">MENKIENSGFLLINKPKDWTSFDVVAKLRGITRIKKIGHAGTLDPMATGLLIVAIGREATKQIDTFKAKEKVYEAEIEFGKTSNTYDAEGEVETRRVILSLACAELAEASKDKVEITLKDFVGQIEQMPPAFSAKKINGVPAYKLARQGKPVELKSATVEIKNIEIIDYTWPKLKLEITCGPGTYIRSIAHDLGQKLETGAILTALKRTKIGEYELKNAKEITDLTLDNWSDFVLNT</sequence>
<dbReference type="GO" id="GO:1990481">
    <property type="term" value="P:mRNA pseudouridine synthesis"/>
    <property type="evidence" value="ECO:0007669"/>
    <property type="project" value="TreeGrafter"/>
</dbReference>
<dbReference type="InterPro" id="IPR032819">
    <property type="entry name" value="TruB_C"/>
</dbReference>
<dbReference type="InterPro" id="IPR014780">
    <property type="entry name" value="tRNA_psdUridine_synth_TruB"/>
</dbReference>
<comment type="catalytic activity">
    <reaction evidence="1 5">
        <text>uridine(55) in tRNA = pseudouridine(55) in tRNA</text>
        <dbReference type="Rhea" id="RHEA:42532"/>
        <dbReference type="Rhea" id="RHEA-COMP:10101"/>
        <dbReference type="Rhea" id="RHEA-COMP:10102"/>
        <dbReference type="ChEBI" id="CHEBI:65314"/>
        <dbReference type="ChEBI" id="CHEBI:65315"/>
        <dbReference type="EC" id="5.4.99.25"/>
    </reaction>
</comment>
<dbReference type="HAMAP" id="MF_01080">
    <property type="entry name" value="TruB_bact"/>
    <property type="match status" value="1"/>
</dbReference>
<dbReference type="GO" id="GO:0003723">
    <property type="term" value="F:RNA binding"/>
    <property type="evidence" value="ECO:0007669"/>
    <property type="project" value="InterPro"/>
</dbReference>
<dbReference type="EMBL" id="PFAP01000018">
    <property type="protein sequence ID" value="PIR94117.1"/>
    <property type="molecule type" value="Genomic_DNA"/>
</dbReference>
<evidence type="ECO:0000313" key="8">
    <source>
        <dbReference type="EMBL" id="PIR94117.1"/>
    </source>
</evidence>
<organism evidence="8 9">
    <name type="scientific">Candidatus Falkowbacteria bacterium CG10_big_fil_rev_8_21_14_0_10_39_11</name>
    <dbReference type="NCBI Taxonomy" id="1974565"/>
    <lineage>
        <taxon>Bacteria</taxon>
        <taxon>Candidatus Falkowiibacteriota</taxon>
    </lineage>
</organism>
<name>A0A2H0V4U8_9BACT</name>
<dbReference type="Proteomes" id="UP000229901">
    <property type="component" value="Unassembled WGS sequence"/>
</dbReference>
<gene>
    <name evidence="5 8" type="primary">truB</name>
    <name evidence="8" type="ORF">COT97_03020</name>
</gene>
<protein>
    <recommendedName>
        <fullName evidence="5">tRNA pseudouridine synthase B</fullName>
        <ecNumber evidence="5">5.4.99.25</ecNumber>
    </recommendedName>
    <alternativeName>
        <fullName evidence="5">tRNA pseudouridine(55) synthase</fullName>
        <shortName evidence="5">Psi55 synthase</shortName>
    </alternativeName>
    <alternativeName>
        <fullName evidence="5">tRNA pseudouridylate synthase</fullName>
    </alternativeName>
    <alternativeName>
        <fullName evidence="5">tRNA-uridine isomerase</fullName>
    </alternativeName>
</protein>
<evidence type="ECO:0000256" key="3">
    <source>
        <dbReference type="ARBA" id="ARBA00022694"/>
    </source>
</evidence>
<dbReference type="NCBIfam" id="TIGR00431">
    <property type="entry name" value="TruB"/>
    <property type="match status" value="1"/>
</dbReference>
<feature type="domain" description="Pseudouridine synthase II N-terminal" evidence="6">
    <location>
        <begin position="30"/>
        <end position="186"/>
    </location>
</feature>
<feature type="active site" description="Nucleophile" evidence="5">
    <location>
        <position position="44"/>
    </location>
</feature>
<evidence type="ECO:0000259" key="6">
    <source>
        <dbReference type="Pfam" id="PF01509"/>
    </source>
</evidence>
<comment type="function">
    <text evidence="5">Responsible for synthesis of pseudouridine from uracil-55 in the psi GC loop of transfer RNAs.</text>
</comment>
<dbReference type="Gene3D" id="3.30.2350.10">
    <property type="entry name" value="Pseudouridine synthase"/>
    <property type="match status" value="1"/>
</dbReference>
<evidence type="ECO:0000256" key="4">
    <source>
        <dbReference type="ARBA" id="ARBA00023235"/>
    </source>
</evidence>
<comment type="similarity">
    <text evidence="2 5">Belongs to the pseudouridine synthase TruB family. Type 1 subfamily.</text>
</comment>
<comment type="caution">
    <text evidence="8">The sequence shown here is derived from an EMBL/GenBank/DDBJ whole genome shotgun (WGS) entry which is preliminary data.</text>
</comment>
<dbReference type="SUPFAM" id="SSF55120">
    <property type="entry name" value="Pseudouridine synthase"/>
    <property type="match status" value="1"/>
</dbReference>
<dbReference type="GO" id="GO:0160148">
    <property type="term" value="F:tRNA pseudouridine(55) synthase activity"/>
    <property type="evidence" value="ECO:0007669"/>
    <property type="project" value="UniProtKB-EC"/>
</dbReference>
<dbReference type="Pfam" id="PF01509">
    <property type="entry name" value="TruB_N"/>
    <property type="match status" value="1"/>
</dbReference>
<dbReference type="InterPro" id="IPR020103">
    <property type="entry name" value="PsdUridine_synth_cat_dom_sf"/>
</dbReference>
<keyword evidence="4 5" id="KW-0413">Isomerase</keyword>
<dbReference type="InterPro" id="IPR002501">
    <property type="entry name" value="PsdUridine_synth_N"/>
</dbReference>
<evidence type="ECO:0000313" key="9">
    <source>
        <dbReference type="Proteomes" id="UP000229901"/>
    </source>
</evidence>
<dbReference type="CDD" id="cd02573">
    <property type="entry name" value="PseudoU_synth_EcTruB"/>
    <property type="match status" value="1"/>
</dbReference>
<reference evidence="9" key="1">
    <citation type="submission" date="2017-09" db="EMBL/GenBank/DDBJ databases">
        <title>Depth-based differentiation of microbial function through sediment-hosted aquifers and enrichment of novel symbionts in the deep terrestrial subsurface.</title>
        <authorList>
            <person name="Probst A.J."/>
            <person name="Ladd B."/>
            <person name="Jarett J.K."/>
            <person name="Geller-Mcgrath D.E."/>
            <person name="Sieber C.M.K."/>
            <person name="Emerson J.B."/>
            <person name="Anantharaman K."/>
            <person name="Thomas B.C."/>
            <person name="Malmstrom R."/>
            <person name="Stieglmeier M."/>
            <person name="Klingl A."/>
            <person name="Woyke T."/>
            <person name="Ryan C.M."/>
            <person name="Banfield J.F."/>
        </authorList>
    </citation>
    <scope>NUCLEOTIDE SEQUENCE [LARGE SCALE GENOMIC DNA]</scope>
</reference>
<accession>A0A2H0V4U8</accession>
<dbReference type="PANTHER" id="PTHR13767:SF2">
    <property type="entry name" value="PSEUDOURIDYLATE SYNTHASE TRUB1"/>
    <property type="match status" value="1"/>
</dbReference>
<dbReference type="PANTHER" id="PTHR13767">
    <property type="entry name" value="TRNA-PSEUDOURIDINE SYNTHASE"/>
    <property type="match status" value="1"/>
</dbReference>
<dbReference type="GO" id="GO:0031119">
    <property type="term" value="P:tRNA pseudouridine synthesis"/>
    <property type="evidence" value="ECO:0007669"/>
    <property type="project" value="UniProtKB-UniRule"/>
</dbReference>
<feature type="domain" description="tRNA pseudouridylate synthase B C-terminal" evidence="7">
    <location>
        <begin position="187"/>
        <end position="225"/>
    </location>
</feature>